<evidence type="ECO:0000256" key="8">
    <source>
        <dbReference type="ARBA" id="ARBA00022741"/>
    </source>
</evidence>
<dbReference type="SUPFAM" id="SSF55890">
    <property type="entry name" value="Sporulation response regulatory protein Spo0B"/>
    <property type="match status" value="1"/>
</dbReference>
<dbReference type="SUPFAM" id="SSF103190">
    <property type="entry name" value="Sensory domain-like"/>
    <property type="match status" value="1"/>
</dbReference>
<feature type="region of interest" description="Disordered" evidence="14">
    <location>
        <begin position="583"/>
        <end position="603"/>
    </location>
</feature>
<name>A0A495EAI1_9MICC</name>
<evidence type="ECO:0000313" key="19">
    <source>
        <dbReference type="Proteomes" id="UP000276055"/>
    </source>
</evidence>
<evidence type="ECO:0000313" key="18">
    <source>
        <dbReference type="EMBL" id="RKR13940.1"/>
    </source>
</evidence>
<dbReference type="EMBL" id="RBIR01000008">
    <property type="protein sequence ID" value="RKR13940.1"/>
    <property type="molecule type" value="Genomic_DNA"/>
</dbReference>
<dbReference type="Pfam" id="PF13188">
    <property type="entry name" value="PAS_8"/>
    <property type="match status" value="1"/>
</dbReference>
<evidence type="ECO:0000256" key="6">
    <source>
        <dbReference type="ARBA" id="ARBA00022679"/>
    </source>
</evidence>
<feature type="compositionally biased region" description="Low complexity" evidence="14">
    <location>
        <begin position="590"/>
        <end position="603"/>
    </location>
</feature>
<keyword evidence="6" id="KW-0808">Transferase</keyword>
<sequence>MIHRWSIARRLFVAQLLFVVALTAVVGTAAFVDSRDRAYDEAGRRMAGIATTVADAPFVLAAAGTADPSARLQPYALKVMKDADADFVTIMAPDRTRWTHPNNEELGKPYIGSIDAALKGEVFTEVTAGTLGPSVRTIAPVRDAGGKVRALVAAGVTVRNVDVAVSGRLPALLAIAVALLAGGWVASWLLGRYLRRVTRGWGPEELGQLFAYYESVLHSVGEGVILIDRKGNVVMYNDQAAELLGLPKQSSDAGLAVGSGTGRAGGRRQSAPSLAKLPLPPSLKELFESGRTALDEIHLTGSRVLVVNQGPAVGPPSAAHRQRGVASAPAGSTAPDSTTAESTTPSSTNPSSTTVHGAPVYGTVATIRDRTEIESLGSELETMRTLSDALRAQTHEHANRLHTIVSLMELGRAPEALDFATKDLELSQRLTDDIVSSIEEPVLGALIMGKAAEAHERGVELILSAGGSTAVTGLAVQDLVAILGNLLDNAIDAAAEAPPPRLVELTVEAAGSALEITVEDSGPGIDPAAVEDVFRHGFSTKTPGPFGRGLGLALVRQAVQRLGGTMTITSPAGALFRVTLPVTRPPGTPLPETKLPETTEGQP</sequence>
<evidence type="ECO:0000256" key="3">
    <source>
        <dbReference type="ARBA" id="ARBA00012438"/>
    </source>
</evidence>
<dbReference type="InterPro" id="IPR005467">
    <property type="entry name" value="His_kinase_dom"/>
</dbReference>
<dbReference type="InterPro" id="IPR035965">
    <property type="entry name" value="PAS-like_dom_sf"/>
</dbReference>
<evidence type="ECO:0000256" key="7">
    <source>
        <dbReference type="ARBA" id="ARBA00022692"/>
    </source>
</evidence>
<proteinExistence type="predicted"/>
<evidence type="ECO:0000259" key="17">
    <source>
        <dbReference type="PROSITE" id="PS50112"/>
    </source>
</evidence>
<comment type="subcellular location">
    <subcellularLocation>
        <location evidence="2">Cell membrane</location>
        <topology evidence="2">Multi-pass membrane protein</topology>
    </subcellularLocation>
</comment>
<dbReference type="AlphaFoldDB" id="A0A495EAI1"/>
<evidence type="ECO:0000256" key="9">
    <source>
        <dbReference type="ARBA" id="ARBA00022777"/>
    </source>
</evidence>
<evidence type="ECO:0000256" key="2">
    <source>
        <dbReference type="ARBA" id="ARBA00004651"/>
    </source>
</evidence>
<dbReference type="InterPro" id="IPR033463">
    <property type="entry name" value="sCache_3"/>
</dbReference>
<feature type="region of interest" description="Disordered" evidence="14">
    <location>
        <begin position="255"/>
        <end position="277"/>
    </location>
</feature>
<keyword evidence="9 18" id="KW-0418">Kinase</keyword>
<dbReference type="GO" id="GO:0005886">
    <property type="term" value="C:plasma membrane"/>
    <property type="evidence" value="ECO:0007669"/>
    <property type="project" value="UniProtKB-SubCell"/>
</dbReference>
<evidence type="ECO:0000256" key="14">
    <source>
        <dbReference type="SAM" id="MobiDB-lite"/>
    </source>
</evidence>
<dbReference type="InterPro" id="IPR016120">
    <property type="entry name" value="Sig_transdc_His_kin_SpoOB"/>
</dbReference>
<evidence type="ECO:0000256" key="10">
    <source>
        <dbReference type="ARBA" id="ARBA00022840"/>
    </source>
</evidence>
<evidence type="ECO:0000256" key="1">
    <source>
        <dbReference type="ARBA" id="ARBA00000085"/>
    </source>
</evidence>
<keyword evidence="8" id="KW-0547">Nucleotide-binding</keyword>
<feature type="transmembrane region" description="Helical" evidence="15">
    <location>
        <begin position="169"/>
        <end position="190"/>
    </location>
</feature>
<dbReference type="InterPro" id="IPR003594">
    <property type="entry name" value="HATPase_dom"/>
</dbReference>
<keyword evidence="5" id="KW-0597">Phosphoprotein</keyword>
<dbReference type="CDD" id="cd00130">
    <property type="entry name" value="PAS"/>
    <property type="match status" value="1"/>
</dbReference>
<dbReference type="OrthoDB" id="9792686at2"/>
<gene>
    <name evidence="18" type="ORF">C8D78_3283</name>
</gene>
<comment type="catalytic activity">
    <reaction evidence="1">
        <text>ATP + protein L-histidine = ADP + protein N-phospho-L-histidine.</text>
        <dbReference type="EC" id="2.7.13.3"/>
    </reaction>
</comment>
<dbReference type="SUPFAM" id="SSF55874">
    <property type="entry name" value="ATPase domain of HSP90 chaperone/DNA topoisomerase II/histidine kinase"/>
    <property type="match status" value="1"/>
</dbReference>
<dbReference type="PANTHER" id="PTHR44936:SF10">
    <property type="entry name" value="SENSOR PROTEIN RSTB"/>
    <property type="match status" value="1"/>
</dbReference>
<keyword evidence="12" id="KW-0902">Two-component regulatory system</keyword>
<organism evidence="18 19">
    <name type="scientific">Arthrobacter oryzae</name>
    <dbReference type="NCBI Taxonomy" id="409290"/>
    <lineage>
        <taxon>Bacteria</taxon>
        <taxon>Bacillati</taxon>
        <taxon>Actinomycetota</taxon>
        <taxon>Actinomycetes</taxon>
        <taxon>Micrococcales</taxon>
        <taxon>Micrococcaceae</taxon>
        <taxon>Arthrobacter</taxon>
    </lineage>
</organism>
<feature type="region of interest" description="Disordered" evidence="14">
    <location>
        <begin position="310"/>
        <end position="360"/>
    </location>
</feature>
<dbReference type="GO" id="GO:0005524">
    <property type="term" value="F:ATP binding"/>
    <property type="evidence" value="ECO:0007669"/>
    <property type="project" value="UniProtKB-KW"/>
</dbReference>
<dbReference type="RefSeq" id="WP_120954899.1">
    <property type="nucleotide sequence ID" value="NZ_RBIR01000008.1"/>
</dbReference>
<evidence type="ECO:0000256" key="11">
    <source>
        <dbReference type="ARBA" id="ARBA00022989"/>
    </source>
</evidence>
<feature type="domain" description="Histidine kinase" evidence="16">
    <location>
        <begin position="370"/>
        <end position="584"/>
    </location>
</feature>
<dbReference type="Pfam" id="PF17203">
    <property type="entry name" value="sCache_3_2"/>
    <property type="match status" value="1"/>
</dbReference>
<evidence type="ECO:0000256" key="13">
    <source>
        <dbReference type="ARBA" id="ARBA00023136"/>
    </source>
</evidence>
<dbReference type="Proteomes" id="UP000276055">
    <property type="component" value="Unassembled WGS sequence"/>
</dbReference>
<evidence type="ECO:0000256" key="15">
    <source>
        <dbReference type="SAM" id="Phobius"/>
    </source>
</evidence>
<dbReference type="InterPro" id="IPR000014">
    <property type="entry name" value="PAS"/>
</dbReference>
<dbReference type="GO" id="GO:0000155">
    <property type="term" value="F:phosphorelay sensor kinase activity"/>
    <property type="evidence" value="ECO:0007669"/>
    <property type="project" value="InterPro"/>
</dbReference>
<dbReference type="InterPro" id="IPR036890">
    <property type="entry name" value="HATPase_C_sf"/>
</dbReference>
<dbReference type="InterPro" id="IPR029151">
    <property type="entry name" value="Sensor-like_sf"/>
</dbReference>
<evidence type="ECO:0000256" key="5">
    <source>
        <dbReference type="ARBA" id="ARBA00022553"/>
    </source>
</evidence>
<accession>A0A495EAI1</accession>
<feature type="compositionally biased region" description="Low complexity" evidence="14">
    <location>
        <begin position="332"/>
        <end position="354"/>
    </location>
</feature>
<evidence type="ECO:0000256" key="4">
    <source>
        <dbReference type="ARBA" id="ARBA00022475"/>
    </source>
</evidence>
<feature type="domain" description="PAS" evidence="17">
    <location>
        <begin position="209"/>
        <end position="250"/>
    </location>
</feature>
<dbReference type="SMART" id="SM00387">
    <property type="entry name" value="HATPase_c"/>
    <property type="match status" value="1"/>
</dbReference>
<keyword evidence="10" id="KW-0067">ATP-binding</keyword>
<dbReference type="Gene3D" id="3.30.565.10">
    <property type="entry name" value="Histidine kinase-like ATPase, C-terminal domain"/>
    <property type="match status" value="1"/>
</dbReference>
<dbReference type="PROSITE" id="PS50112">
    <property type="entry name" value="PAS"/>
    <property type="match status" value="1"/>
</dbReference>
<dbReference type="SUPFAM" id="SSF55785">
    <property type="entry name" value="PYP-like sensor domain (PAS domain)"/>
    <property type="match status" value="1"/>
</dbReference>
<keyword evidence="4" id="KW-1003">Cell membrane</keyword>
<reference evidence="18 19" key="1">
    <citation type="submission" date="2018-10" db="EMBL/GenBank/DDBJ databases">
        <title>Genomic Encyclopedia of Type Strains, Phase IV (KMG-IV): sequencing the most valuable type-strain genomes for metagenomic binning, comparative biology and taxonomic classification.</title>
        <authorList>
            <person name="Goeker M."/>
        </authorList>
    </citation>
    <scope>NUCLEOTIDE SEQUENCE [LARGE SCALE GENOMIC DNA]</scope>
    <source>
        <strain evidence="18 19">DSM 25586</strain>
    </source>
</reference>
<dbReference type="PROSITE" id="PS50109">
    <property type="entry name" value="HIS_KIN"/>
    <property type="match status" value="1"/>
</dbReference>
<evidence type="ECO:0000256" key="12">
    <source>
        <dbReference type="ARBA" id="ARBA00023012"/>
    </source>
</evidence>
<dbReference type="Gene3D" id="3.30.450.20">
    <property type="entry name" value="PAS domain"/>
    <property type="match status" value="2"/>
</dbReference>
<keyword evidence="13 15" id="KW-0472">Membrane</keyword>
<dbReference type="InterPro" id="IPR004358">
    <property type="entry name" value="Sig_transdc_His_kin-like_C"/>
</dbReference>
<protein>
    <recommendedName>
        <fullName evidence="3">histidine kinase</fullName>
        <ecNumber evidence="3">2.7.13.3</ecNumber>
    </recommendedName>
</protein>
<keyword evidence="11 15" id="KW-1133">Transmembrane helix</keyword>
<dbReference type="EC" id="2.7.13.3" evidence="3"/>
<dbReference type="Pfam" id="PF02518">
    <property type="entry name" value="HATPase_c"/>
    <property type="match status" value="1"/>
</dbReference>
<comment type="caution">
    <text evidence="18">The sequence shown here is derived from an EMBL/GenBank/DDBJ whole genome shotgun (WGS) entry which is preliminary data.</text>
</comment>
<dbReference type="InterPro" id="IPR050980">
    <property type="entry name" value="2C_sensor_his_kinase"/>
</dbReference>
<evidence type="ECO:0000259" key="16">
    <source>
        <dbReference type="PROSITE" id="PS50109"/>
    </source>
</evidence>
<dbReference type="PANTHER" id="PTHR44936">
    <property type="entry name" value="SENSOR PROTEIN CREC"/>
    <property type="match status" value="1"/>
</dbReference>
<dbReference type="PRINTS" id="PR00344">
    <property type="entry name" value="BCTRLSENSOR"/>
</dbReference>
<keyword evidence="7 15" id="KW-0812">Transmembrane</keyword>